<evidence type="ECO:0000313" key="2">
    <source>
        <dbReference type="EMBL" id="EAY78204.1"/>
    </source>
</evidence>
<dbReference type="HOGENOM" id="CLU_1725300_0_0_1"/>
<evidence type="ECO:0000256" key="1">
    <source>
        <dbReference type="SAM" id="MobiDB-lite"/>
    </source>
</evidence>
<dbReference type="AlphaFoldDB" id="A2Z6H0"/>
<gene>
    <name evidence="2" type="ORF">OsI_33250</name>
</gene>
<keyword evidence="3" id="KW-1185">Reference proteome</keyword>
<protein>
    <submittedName>
        <fullName evidence="2">Uncharacterized protein</fullName>
    </submittedName>
</protein>
<proteinExistence type="predicted"/>
<sequence length="152" mass="16072">MGAWLIHLPSEDHRTPIDISSLTELQIRRLQTPSSNTHSTAVEDDSRKRATKSSSSTYGGGGGGGSGGGFSPAKAAAQGRSNSEWRGGARRRYMRGEEPSSSSAIELRLRCRRPAGAFSGSDAQSSTTPVLLLAVLVLIHRLLLGGVEAEQL</sequence>
<feature type="compositionally biased region" description="Gly residues" evidence="1">
    <location>
        <begin position="58"/>
        <end position="70"/>
    </location>
</feature>
<dbReference type="EMBL" id="CM000135">
    <property type="protein sequence ID" value="EAY78204.1"/>
    <property type="molecule type" value="Genomic_DNA"/>
</dbReference>
<name>A2Z6H0_ORYSI</name>
<feature type="compositionally biased region" description="Polar residues" evidence="1">
    <location>
        <begin position="29"/>
        <end position="40"/>
    </location>
</feature>
<feature type="region of interest" description="Disordered" evidence="1">
    <location>
        <begin position="29"/>
        <end position="106"/>
    </location>
</feature>
<dbReference type="Proteomes" id="UP000007015">
    <property type="component" value="Chromosome 10"/>
</dbReference>
<organism evidence="2 3">
    <name type="scientific">Oryza sativa subsp. indica</name>
    <name type="common">Rice</name>
    <dbReference type="NCBI Taxonomy" id="39946"/>
    <lineage>
        <taxon>Eukaryota</taxon>
        <taxon>Viridiplantae</taxon>
        <taxon>Streptophyta</taxon>
        <taxon>Embryophyta</taxon>
        <taxon>Tracheophyta</taxon>
        <taxon>Spermatophyta</taxon>
        <taxon>Magnoliopsida</taxon>
        <taxon>Liliopsida</taxon>
        <taxon>Poales</taxon>
        <taxon>Poaceae</taxon>
        <taxon>BOP clade</taxon>
        <taxon>Oryzoideae</taxon>
        <taxon>Oryzeae</taxon>
        <taxon>Oryzinae</taxon>
        <taxon>Oryza</taxon>
        <taxon>Oryza sativa</taxon>
    </lineage>
</organism>
<accession>A2Z6H0</accession>
<dbReference type="Gramene" id="BGIOSGA032064-TA">
    <property type="protein sequence ID" value="BGIOSGA032064-PA"/>
    <property type="gene ID" value="BGIOSGA032064"/>
</dbReference>
<evidence type="ECO:0000313" key="3">
    <source>
        <dbReference type="Proteomes" id="UP000007015"/>
    </source>
</evidence>
<reference evidence="2 3" key="1">
    <citation type="journal article" date="2005" name="PLoS Biol.">
        <title>The genomes of Oryza sativa: a history of duplications.</title>
        <authorList>
            <person name="Yu J."/>
            <person name="Wang J."/>
            <person name="Lin W."/>
            <person name="Li S."/>
            <person name="Li H."/>
            <person name="Zhou J."/>
            <person name="Ni P."/>
            <person name="Dong W."/>
            <person name="Hu S."/>
            <person name="Zeng C."/>
            <person name="Zhang J."/>
            <person name="Zhang Y."/>
            <person name="Li R."/>
            <person name="Xu Z."/>
            <person name="Li S."/>
            <person name="Li X."/>
            <person name="Zheng H."/>
            <person name="Cong L."/>
            <person name="Lin L."/>
            <person name="Yin J."/>
            <person name="Geng J."/>
            <person name="Li G."/>
            <person name="Shi J."/>
            <person name="Liu J."/>
            <person name="Lv H."/>
            <person name="Li J."/>
            <person name="Wang J."/>
            <person name="Deng Y."/>
            <person name="Ran L."/>
            <person name="Shi X."/>
            <person name="Wang X."/>
            <person name="Wu Q."/>
            <person name="Li C."/>
            <person name="Ren X."/>
            <person name="Wang J."/>
            <person name="Wang X."/>
            <person name="Li D."/>
            <person name="Liu D."/>
            <person name="Zhang X."/>
            <person name="Ji Z."/>
            <person name="Zhao W."/>
            <person name="Sun Y."/>
            <person name="Zhang Z."/>
            <person name="Bao J."/>
            <person name="Han Y."/>
            <person name="Dong L."/>
            <person name="Ji J."/>
            <person name="Chen P."/>
            <person name="Wu S."/>
            <person name="Liu J."/>
            <person name="Xiao Y."/>
            <person name="Bu D."/>
            <person name="Tan J."/>
            <person name="Yang L."/>
            <person name="Ye C."/>
            <person name="Zhang J."/>
            <person name="Xu J."/>
            <person name="Zhou Y."/>
            <person name="Yu Y."/>
            <person name="Zhang B."/>
            <person name="Zhuang S."/>
            <person name="Wei H."/>
            <person name="Liu B."/>
            <person name="Lei M."/>
            <person name="Yu H."/>
            <person name="Li Y."/>
            <person name="Xu H."/>
            <person name="Wei S."/>
            <person name="He X."/>
            <person name="Fang L."/>
            <person name="Zhang Z."/>
            <person name="Zhang Y."/>
            <person name="Huang X."/>
            <person name="Su Z."/>
            <person name="Tong W."/>
            <person name="Li J."/>
            <person name="Tong Z."/>
            <person name="Li S."/>
            <person name="Ye J."/>
            <person name="Wang L."/>
            <person name="Fang L."/>
            <person name="Lei T."/>
            <person name="Chen C."/>
            <person name="Chen H."/>
            <person name="Xu Z."/>
            <person name="Li H."/>
            <person name="Huang H."/>
            <person name="Zhang F."/>
            <person name="Xu H."/>
            <person name="Li N."/>
            <person name="Zhao C."/>
            <person name="Li S."/>
            <person name="Dong L."/>
            <person name="Huang Y."/>
            <person name="Li L."/>
            <person name="Xi Y."/>
            <person name="Qi Q."/>
            <person name="Li W."/>
            <person name="Zhang B."/>
            <person name="Hu W."/>
            <person name="Zhang Y."/>
            <person name="Tian X."/>
            <person name="Jiao Y."/>
            <person name="Liang X."/>
            <person name="Jin J."/>
            <person name="Gao L."/>
            <person name="Zheng W."/>
            <person name="Hao B."/>
            <person name="Liu S."/>
            <person name="Wang W."/>
            <person name="Yuan L."/>
            <person name="Cao M."/>
            <person name="McDermott J."/>
            <person name="Samudrala R."/>
            <person name="Wang J."/>
            <person name="Wong G.K."/>
            <person name="Yang H."/>
        </authorList>
    </citation>
    <scope>NUCLEOTIDE SEQUENCE [LARGE SCALE GENOMIC DNA]</scope>
    <source>
        <strain evidence="3">cv. 93-11</strain>
    </source>
</reference>